<dbReference type="OrthoDB" id="7173378at2"/>
<feature type="transmembrane region" description="Helical" evidence="1">
    <location>
        <begin position="99"/>
        <end position="122"/>
    </location>
</feature>
<feature type="transmembrane region" description="Helical" evidence="1">
    <location>
        <begin position="70"/>
        <end position="93"/>
    </location>
</feature>
<name>A0A380W3V9_AFIFE</name>
<evidence type="ECO:0000313" key="3">
    <source>
        <dbReference type="EMBL" id="SUU83546.1"/>
    </source>
</evidence>
<sequence length="128" mass="12982">MTSTLSLRIAAALAGLMGAIGVALAAAAAHLADARQLGIASSMLLFHACAVIGTVLLVHQGLVRRRLGLTAAYGFVLAGILFGGDLVSLHYAGHSLFPMAAPTGGTLFIVCWLMVAAAALSLSRTPRA</sequence>
<dbReference type="Proteomes" id="UP000254343">
    <property type="component" value="Unassembled WGS sequence"/>
</dbReference>
<evidence type="ECO:0000256" key="1">
    <source>
        <dbReference type="SAM" id="Phobius"/>
    </source>
</evidence>
<keyword evidence="1" id="KW-1133">Transmembrane helix</keyword>
<dbReference type="InterPro" id="IPR006696">
    <property type="entry name" value="DUF423"/>
</dbReference>
<feature type="chain" id="PRO_5017069938" evidence="2">
    <location>
        <begin position="26"/>
        <end position="128"/>
    </location>
</feature>
<keyword evidence="1" id="KW-0812">Transmembrane</keyword>
<evidence type="ECO:0000256" key="2">
    <source>
        <dbReference type="SAM" id="SignalP"/>
    </source>
</evidence>
<reference evidence="3 4" key="1">
    <citation type="submission" date="2018-06" db="EMBL/GenBank/DDBJ databases">
        <authorList>
            <consortium name="Pathogen Informatics"/>
            <person name="Doyle S."/>
        </authorList>
    </citation>
    <scope>NUCLEOTIDE SEQUENCE [LARGE SCALE GENOMIC DNA]</scope>
    <source>
        <strain evidence="3 4">NCTC12722</strain>
    </source>
</reference>
<dbReference type="AlphaFoldDB" id="A0A380W3V9"/>
<evidence type="ECO:0000313" key="4">
    <source>
        <dbReference type="Proteomes" id="UP000254343"/>
    </source>
</evidence>
<organism evidence="3 4">
    <name type="scientific">Afipia felis</name>
    <name type="common">Cat scratch disease bacillus</name>
    <dbReference type="NCBI Taxonomy" id="1035"/>
    <lineage>
        <taxon>Bacteria</taxon>
        <taxon>Pseudomonadati</taxon>
        <taxon>Pseudomonadota</taxon>
        <taxon>Alphaproteobacteria</taxon>
        <taxon>Hyphomicrobiales</taxon>
        <taxon>Nitrobacteraceae</taxon>
        <taxon>Afipia</taxon>
    </lineage>
</organism>
<proteinExistence type="predicted"/>
<gene>
    <name evidence="3" type="ORF">NCTC12722_00713</name>
</gene>
<feature type="transmembrane region" description="Helical" evidence="1">
    <location>
        <begin position="37"/>
        <end position="58"/>
    </location>
</feature>
<dbReference type="RefSeq" id="WP_002718325.1">
    <property type="nucleotide sequence ID" value="NZ_UFSI01000001.1"/>
</dbReference>
<accession>A0A380W3V9</accession>
<dbReference type="EMBL" id="UIGB01000001">
    <property type="protein sequence ID" value="SUU83546.1"/>
    <property type="molecule type" value="Genomic_DNA"/>
</dbReference>
<dbReference type="Pfam" id="PF04241">
    <property type="entry name" value="DUF423"/>
    <property type="match status" value="1"/>
</dbReference>
<feature type="signal peptide" evidence="2">
    <location>
        <begin position="1"/>
        <end position="25"/>
    </location>
</feature>
<keyword evidence="1" id="KW-0472">Membrane</keyword>
<keyword evidence="2" id="KW-0732">Signal</keyword>
<protein>
    <submittedName>
        <fullName evidence="3">Protein of uncharacterized function (DUF423)</fullName>
    </submittedName>
</protein>